<feature type="transmembrane region" description="Helical" evidence="1">
    <location>
        <begin position="395"/>
        <end position="414"/>
    </location>
</feature>
<reference evidence="3" key="1">
    <citation type="submission" date="2016-10" db="EMBL/GenBank/DDBJ databases">
        <authorList>
            <person name="Varghese N."/>
            <person name="Submissions S."/>
        </authorList>
    </citation>
    <scope>NUCLEOTIDE SEQUENCE [LARGE SCALE GENOMIC DNA]</scope>
    <source>
        <strain evidence="3">CGMCC 1.7738</strain>
    </source>
</reference>
<feature type="transmembrane region" description="Helical" evidence="1">
    <location>
        <begin position="173"/>
        <end position="194"/>
    </location>
</feature>
<feature type="transmembrane region" description="Helical" evidence="1">
    <location>
        <begin position="71"/>
        <end position="95"/>
    </location>
</feature>
<keyword evidence="1" id="KW-1133">Transmembrane helix</keyword>
<name>A0A1I4BBT0_9EURY</name>
<dbReference type="Proteomes" id="UP000199607">
    <property type="component" value="Unassembled WGS sequence"/>
</dbReference>
<dbReference type="EMBL" id="FOTC01000001">
    <property type="protein sequence ID" value="SFK65509.1"/>
    <property type="molecule type" value="Genomic_DNA"/>
</dbReference>
<keyword evidence="1" id="KW-0472">Membrane</keyword>
<feature type="transmembrane region" description="Helical" evidence="1">
    <location>
        <begin position="228"/>
        <end position="246"/>
    </location>
</feature>
<feature type="transmembrane region" description="Helical" evidence="1">
    <location>
        <begin position="420"/>
        <end position="442"/>
    </location>
</feature>
<accession>A0A1I4BBT0</accession>
<keyword evidence="3" id="KW-1185">Reference proteome</keyword>
<feature type="transmembrane region" description="Helical" evidence="1">
    <location>
        <begin position="454"/>
        <end position="475"/>
    </location>
</feature>
<feature type="transmembrane region" description="Helical" evidence="1">
    <location>
        <begin position="258"/>
        <end position="288"/>
    </location>
</feature>
<keyword evidence="1" id="KW-0812">Transmembrane</keyword>
<evidence type="ECO:0000313" key="3">
    <source>
        <dbReference type="Proteomes" id="UP000199607"/>
    </source>
</evidence>
<feature type="transmembrane region" description="Helical" evidence="1">
    <location>
        <begin position="294"/>
        <end position="311"/>
    </location>
</feature>
<feature type="transmembrane region" description="Helical" evidence="1">
    <location>
        <begin position="355"/>
        <end position="374"/>
    </location>
</feature>
<evidence type="ECO:0000256" key="1">
    <source>
        <dbReference type="SAM" id="Phobius"/>
    </source>
</evidence>
<dbReference type="RefSeq" id="WP_143085656.1">
    <property type="nucleotide sequence ID" value="NZ_FOTC01000001.1"/>
</dbReference>
<feature type="transmembrane region" description="Helical" evidence="1">
    <location>
        <begin position="43"/>
        <end position="59"/>
    </location>
</feature>
<organism evidence="2 3">
    <name type="scientific">Halogranum rubrum</name>
    <dbReference type="NCBI Taxonomy" id="553466"/>
    <lineage>
        <taxon>Archaea</taxon>
        <taxon>Methanobacteriati</taxon>
        <taxon>Methanobacteriota</taxon>
        <taxon>Stenosarchaea group</taxon>
        <taxon>Halobacteria</taxon>
        <taxon>Halobacteriales</taxon>
        <taxon>Haloferacaceae</taxon>
    </lineage>
</organism>
<proteinExistence type="predicted"/>
<feature type="transmembrane region" description="Helical" evidence="1">
    <location>
        <begin position="206"/>
        <end position="222"/>
    </location>
</feature>
<protein>
    <submittedName>
        <fullName evidence="2">Uncharacterized protein</fullName>
    </submittedName>
</protein>
<dbReference type="AlphaFoldDB" id="A0A1I4BBT0"/>
<sequence length="630" mass="68789">MIILSVGSELVPYKDCSNKTYIMARTRLSIVTGSSYLNKTSKLVATLGFLGISLSVISARLRPTTGYETNIYLDAGVIFWIGLVFVLLSAVWLLFYSNHPSVGAFFALCAPILIAGIPIFRGMEYVGYFDAMVHLGWVQDLIAGEQILSWTLYPAYPILVLAWTRVLEVSPQYALLLTVSVGYLVYATSTISISKRLVNANIPIRGVYFLPMLFLPIIPINLPRLAPLPTVFGLLFGSSIVLYGMIHTQSVSNKHAPGLLVLLIALSLIHPQQALVGFGLLAGIATVWGHRSTRRYSIIFAAAIFLTWFLLGRPGFIGATQSLVGAIVTTSSTTVGPGAGATTALGALGGSLVEIGVKVLGVSVVVAIVALTTLKTDVLPVILNNQDPYKRLITGIAIGLIPTFGLFAVTLVVEGDLAQALRYVGVMLAYGGCLAIVQLARFRQWANERISKRHLRVIGTIVVVIAIVVSVPVAYKSPYMYKPSPENSESQFKGYETAFKYQSERPMVSTATNVYRYQTAIYGASRSRYGHGGVRPISSRVNPPDISKNSGGFFKSYVPNHYRNLSSVLPESSYLVVTEYARGRHVELYQGLRYSKSDFDSLERHDKVVSTGEFELYLVDTHNSTSRRSI</sequence>
<gene>
    <name evidence="2" type="ORF">SAMN04487950_0415</name>
</gene>
<feature type="transmembrane region" description="Helical" evidence="1">
    <location>
        <begin position="101"/>
        <end position="120"/>
    </location>
</feature>
<evidence type="ECO:0000313" key="2">
    <source>
        <dbReference type="EMBL" id="SFK65509.1"/>
    </source>
</evidence>
<feature type="transmembrane region" description="Helical" evidence="1">
    <location>
        <begin position="323"/>
        <end position="349"/>
    </location>
</feature>